<dbReference type="Pfam" id="PF04095">
    <property type="entry name" value="NAPRTase"/>
    <property type="match status" value="2"/>
</dbReference>
<evidence type="ECO:0000256" key="3">
    <source>
        <dbReference type="ARBA" id="ARBA00022676"/>
    </source>
</evidence>
<dbReference type="Proteomes" id="UP000226106">
    <property type="component" value="Unassembled WGS sequence"/>
</dbReference>
<dbReference type="AlphaFoldDB" id="A0A9X7FY16"/>
<evidence type="ECO:0000256" key="6">
    <source>
        <dbReference type="ARBA" id="ARBA00035024"/>
    </source>
</evidence>
<dbReference type="PANTHER" id="PTHR43816:SF1">
    <property type="entry name" value="NICOTINAMIDE PHOSPHORIBOSYLTRANSFERASE"/>
    <property type="match status" value="1"/>
</dbReference>
<evidence type="ECO:0000256" key="1">
    <source>
        <dbReference type="ARBA" id="ARBA00010897"/>
    </source>
</evidence>
<feature type="domain" description="Nicotinamide phosphoribosyltransferase N-terminal" evidence="10">
    <location>
        <begin position="18"/>
        <end position="119"/>
    </location>
</feature>
<keyword evidence="3 11" id="KW-0328">Glycosyltransferase</keyword>
<dbReference type="InterPro" id="IPR041525">
    <property type="entry name" value="N/Namide_PRibTrfase"/>
</dbReference>
<comment type="pathway">
    <text evidence="5">Cofactor biosynthesis; NAD(+) biosynthesis; nicotinamide D-ribonucleotide from 5-phospho-alpha-D-ribose 1-diphosphate and nicotinamide: step 1/1.</text>
</comment>
<proteinExistence type="inferred from homology"/>
<evidence type="ECO:0000313" key="11">
    <source>
        <dbReference type="EMBL" id="PFT50888.1"/>
    </source>
</evidence>
<evidence type="ECO:0000256" key="2">
    <source>
        <dbReference type="ARBA" id="ARBA00022642"/>
    </source>
</evidence>
<dbReference type="Gene3D" id="3.20.20.70">
    <property type="entry name" value="Aldolase class I"/>
    <property type="match status" value="1"/>
</dbReference>
<feature type="domain" description="Nicotinate/nicotinamide phosphoribosyltransferase" evidence="9">
    <location>
        <begin position="193"/>
        <end position="324"/>
    </location>
</feature>
<keyword evidence="4" id="KW-0808">Transferase</keyword>
<gene>
    <name evidence="11" type="ORF">COK72_02445</name>
</gene>
<evidence type="ECO:0000256" key="4">
    <source>
        <dbReference type="ARBA" id="ARBA00022679"/>
    </source>
</evidence>
<dbReference type="Pfam" id="PF18127">
    <property type="entry name" value="NAMPT_N"/>
    <property type="match status" value="1"/>
</dbReference>
<dbReference type="EMBL" id="NVCO01000007">
    <property type="protein sequence ID" value="PFT50888.1"/>
    <property type="molecule type" value="Genomic_DNA"/>
</dbReference>
<reference evidence="11 12" key="1">
    <citation type="submission" date="2017-09" db="EMBL/GenBank/DDBJ databases">
        <title>Large-scale bioinformatics analysis of Bacillus genomes uncovers conserved roles of natural products in bacterial physiology.</title>
        <authorList>
            <consortium name="Agbiome Team Llc"/>
            <person name="Bleich R.M."/>
            <person name="Grubbs K.J."/>
            <person name="Santa Maria K.C."/>
            <person name="Allen S.E."/>
            <person name="Farag S."/>
            <person name="Shank E.A."/>
            <person name="Bowers A."/>
        </authorList>
    </citation>
    <scope>NUCLEOTIDE SEQUENCE [LARGE SCALE GENOMIC DNA]</scope>
    <source>
        <strain evidence="11 12">AFS065400</strain>
    </source>
</reference>
<evidence type="ECO:0000259" key="10">
    <source>
        <dbReference type="Pfam" id="PF18127"/>
    </source>
</evidence>
<name>A0A9X7FY16_BACTU</name>
<accession>A0A9X7FY16</accession>
<comment type="caution">
    <text evidence="11">The sequence shown here is derived from an EMBL/GenBank/DDBJ whole genome shotgun (WGS) entry which is preliminary data.</text>
</comment>
<evidence type="ECO:0000313" key="12">
    <source>
        <dbReference type="Proteomes" id="UP000226106"/>
    </source>
</evidence>
<dbReference type="GO" id="GO:0047280">
    <property type="term" value="F:nicotinamide phosphoribosyltransferase activity"/>
    <property type="evidence" value="ECO:0007669"/>
    <property type="project" value="UniProtKB-EC"/>
</dbReference>
<dbReference type="RefSeq" id="WP_098640166.1">
    <property type="nucleotide sequence ID" value="NZ_NVCO01000007.1"/>
</dbReference>
<keyword evidence="2" id="KW-0662">Pyridine nucleotide biosynthesis</keyword>
<comment type="catalytic activity">
    <reaction evidence="8">
        <text>beta-nicotinamide D-ribonucleotide + diphosphate = 5-phospho-alpha-D-ribose 1-diphosphate + nicotinamide + H(+)</text>
        <dbReference type="Rhea" id="RHEA:16149"/>
        <dbReference type="ChEBI" id="CHEBI:14649"/>
        <dbReference type="ChEBI" id="CHEBI:15378"/>
        <dbReference type="ChEBI" id="CHEBI:17154"/>
        <dbReference type="ChEBI" id="CHEBI:33019"/>
        <dbReference type="ChEBI" id="CHEBI:58017"/>
        <dbReference type="EC" id="2.4.2.12"/>
    </reaction>
    <physiologicalReaction direction="right-to-left" evidence="8">
        <dbReference type="Rhea" id="RHEA:16151"/>
    </physiologicalReaction>
</comment>
<dbReference type="CDD" id="cd01569">
    <property type="entry name" value="PBEF_like"/>
    <property type="match status" value="1"/>
</dbReference>
<dbReference type="PANTHER" id="PTHR43816">
    <property type="entry name" value="NICOTINAMIDE PHOSPHORIBOSYLTRANSFERASE"/>
    <property type="match status" value="1"/>
</dbReference>
<dbReference type="InterPro" id="IPR041529">
    <property type="entry name" value="DUF5598"/>
</dbReference>
<feature type="domain" description="Nicotinate/nicotinamide phosphoribosyltransferase" evidence="9">
    <location>
        <begin position="420"/>
        <end position="544"/>
    </location>
</feature>
<comment type="similarity">
    <text evidence="1">Belongs to the NAPRTase family.</text>
</comment>
<organism evidence="11 12">
    <name type="scientific">Bacillus thuringiensis</name>
    <dbReference type="NCBI Taxonomy" id="1428"/>
    <lineage>
        <taxon>Bacteria</taxon>
        <taxon>Bacillati</taxon>
        <taxon>Bacillota</taxon>
        <taxon>Bacilli</taxon>
        <taxon>Bacillales</taxon>
        <taxon>Bacillaceae</taxon>
        <taxon>Bacillus</taxon>
        <taxon>Bacillus cereus group</taxon>
    </lineage>
</organism>
<sequence length="582" mass="66709">MTDFIHSTEMENFLPPTLLCDFYKLSHRPQYPKGTEVIYSTMTPRSNKHMPTIDKVVVFEIQSFIKEFLIGYFNKYFFARKKEVVLAEYARVIKFCLGEENPDTTHIAELHDLGYLPVRIKALKEGTLAPMKVPVMTIENTMPKFFWITNYLETLLSTEIWQGMTSASIALQYRKILNEYAMKTTGSTDGVVFQGHDFSMRGMSSLQSAQKSGAGHLLSFVGTDTVPAILYLEQFYNANIEKELVGTSIPATEHSVMCANGQNEYEVFKRMITEVYPKGFVSIVSDTWDFWNIVGEIIPRLKEVIENRDGKVVIRPDSGIPEDILCGTHIPDLTGLKYVDNLEDAKEYFYEYLMEELREDTPHGEHGDTETSGQFKFEGKYYELDIEVEYDRHDKRFYYICDDRVKRFEEFTPSVADLGLIEALWNIFGGTITEQGYKVLAPCIGAIYGDAITLERCKTICHRLAEKGFASTNVVFGIGSYTYQFNTRDTFGFAMKATYAVINGEEKLIYKDPKTDDGTKKSQKGRVVVIEEDGELKLIDGLNKEEQVSYFGKDQLEQVFFNGQLHRDESLQEIRERVAMNF</sequence>
<dbReference type="InterPro" id="IPR013785">
    <property type="entry name" value="Aldolase_TIM"/>
</dbReference>
<evidence type="ECO:0000256" key="7">
    <source>
        <dbReference type="ARBA" id="ARBA00035036"/>
    </source>
</evidence>
<protein>
    <recommendedName>
        <fullName evidence="7">Nicotinamide phosphoribosyltransferase</fullName>
        <ecNumber evidence="6">2.4.2.12</ecNumber>
    </recommendedName>
</protein>
<evidence type="ECO:0000256" key="8">
    <source>
        <dbReference type="ARBA" id="ARBA00047835"/>
    </source>
</evidence>
<evidence type="ECO:0000259" key="9">
    <source>
        <dbReference type="Pfam" id="PF04095"/>
    </source>
</evidence>
<dbReference type="InterPro" id="IPR036068">
    <property type="entry name" value="Nicotinate_pribotase-like_C"/>
</dbReference>
<dbReference type="InterPro" id="IPR016471">
    <property type="entry name" value="Nicotinamide_PRibTrfase"/>
</dbReference>
<dbReference type="SUPFAM" id="SSF51690">
    <property type="entry name" value="Nicotinate/Quinolinate PRTase C-terminal domain-like"/>
    <property type="match status" value="1"/>
</dbReference>
<dbReference type="NCBIfam" id="NF006629">
    <property type="entry name" value="PRK09198.1"/>
    <property type="match status" value="1"/>
</dbReference>
<evidence type="ECO:0000256" key="5">
    <source>
        <dbReference type="ARBA" id="ARBA00035007"/>
    </source>
</evidence>
<dbReference type="GO" id="GO:0009435">
    <property type="term" value="P:NAD+ biosynthetic process"/>
    <property type="evidence" value="ECO:0007669"/>
    <property type="project" value="InterPro"/>
</dbReference>
<dbReference type="EC" id="2.4.2.12" evidence="6"/>